<dbReference type="InterPro" id="IPR011990">
    <property type="entry name" value="TPR-like_helical_dom_sf"/>
</dbReference>
<dbReference type="SUPFAM" id="SSF81901">
    <property type="entry name" value="HCP-like"/>
    <property type="match status" value="1"/>
</dbReference>
<keyword evidence="3" id="KW-1185">Reference proteome</keyword>
<proteinExistence type="predicted"/>
<protein>
    <submittedName>
        <fullName evidence="2">Sel1 repeat family protein</fullName>
    </submittedName>
</protein>
<dbReference type="EMBL" id="CP098242">
    <property type="protein sequence ID" value="WAW09869.1"/>
    <property type="molecule type" value="Genomic_DNA"/>
</dbReference>
<dbReference type="RefSeq" id="WP_269308874.1">
    <property type="nucleotide sequence ID" value="NZ_CP098242.1"/>
</dbReference>
<dbReference type="InterPro" id="IPR052748">
    <property type="entry name" value="ISR_Activator"/>
</dbReference>
<organism evidence="2 3">
    <name type="scientific">Oxalobacter vibrioformis</name>
    <dbReference type="NCBI Taxonomy" id="933080"/>
    <lineage>
        <taxon>Bacteria</taxon>
        <taxon>Pseudomonadati</taxon>
        <taxon>Pseudomonadota</taxon>
        <taxon>Betaproteobacteria</taxon>
        <taxon>Burkholderiales</taxon>
        <taxon>Oxalobacteraceae</taxon>
        <taxon>Oxalobacter</taxon>
    </lineage>
</organism>
<reference evidence="2" key="1">
    <citation type="journal article" date="2022" name="Front. Microbiol.">
        <title>New perspectives on an old grouping: The genomic and phenotypic variability of Oxalobacter formigenes and the implications for calcium oxalate stone prevention.</title>
        <authorList>
            <person name="Chmiel J.A."/>
            <person name="Carr C."/>
            <person name="Stuivenberg G.A."/>
            <person name="Venema R."/>
            <person name="Chanyi R.M."/>
            <person name="Al K.F."/>
            <person name="Giguere D."/>
            <person name="Say H."/>
            <person name="Akouris P.P."/>
            <person name="Dominguez Romero S.A."/>
            <person name="Kwong A."/>
            <person name="Tai V."/>
            <person name="Koval S.F."/>
            <person name="Razvi H."/>
            <person name="Bjazevic J."/>
            <person name="Burton J.P."/>
        </authorList>
    </citation>
    <scope>NUCLEOTIDE SEQUENCE</scope>
    <source>
        <strain evidence="2">WoOx3</strain>
    </source>
</reference>
<name>A0A9E9P2G9_9BURK</name>
<accession>A0A9E9P2G9</accession>
<dbReference type="KEGG" id="ovb:NB640_11710"/>
<feature type="compositionally biased region" description="Basic and acidic residues" evidence="1">
    <location>
        <begin position="93"/>
        <end position="103"/>
    </location>
</feature>
<evidence type="ECO:0000313" key="2">
    <source>
        <dbReference type="EMBL" id="WAW09869.1"/>
    </source>
</evidence>
<dbReference type="AlphaFoldDB" id="A0A9E9P2G9"/>
<dbReference type="PANTHER" id="PTHR45011">
    <property type="entry name" value="DAP3-BINDING CELL DEATH ENHANCER 1"/>
    <property type="match status" value="1"/>
</dbReference>
<dbReference type="InterPro" id="IPR006597">
    <property type="entry name" value="Sel1-like"/>
</dbReference>
<gene>
    <name evidence="2" type="ORF">NB640_11710</name>
</gene>
<feature type="region of interest" description="Disordered" evidence="1">
    <location>
        <begin position="84"/>
        <end position="103"/>
    </location>
</feature>
<dbReference type="SMART" id="SM00671">
    <property type="entry name" value="SEL1"/>
    <property type="match status" value="2"/>
</dbReference>
<sequence>MKAANWAQKGADNGDPRAQLILAYLYENGLGVKEDAQKAFALYTKSANKGETFSMYSLGVMYEEGRGVEKNREKAIEWYQKAASRDSTPAQKKMAEIQSKSDK</sequence>
<dbReference type="Proteomes" id="UP001156215">
    <property type="component" value="Chromosome"/>
</dbReference>
<dbReference type="Pfam" id="PF08238">
    <property type="entry name" value="Sel1"/>
    <property type="match status" value="3"/>
</dbReference>
<evidence type="ECO:0000256" key="1">
    <source>
        <dbReference type="SAM" id="MobiDB-lite"/>
    </source>
</evidence>
<dbReference type="PANTHER" id="PTHR45011:SF1">
    <property type="entry name" value="DAP3-BINDING CELL DEATH ENHANCER 1"/>
    <property type="match status" value="1"/>
</dbReference>
<dbReference type="Gene3D" id="1.25.40.10">
    <property type="entry name" value="Tetratricopeptide repeat domain"/>
    <property type="match status" value="1"/>
</dbReference>
<evidence type="ECO:0000313" key="3">
    <source>
        <dbReference type="Proteomes" id="UP001156215"/>
    </source>
</evidence>